<feature type="compositionally biased region" description="Polar residues" evidence="1">
    <location>
        <begin position="42"/>
        <end position="60"/>
    </location>
</feature>
<dbReference type="AlphaFoldDB" id="A0A9D1F322"/>
<dbReference type="Proteomes" id="UP000823927">
    <property type="component" value="Unassembled WGS sequence"/>
</dbReference>
<gene>
    <name evidence="2" type="ORF">IAB46_03525</name>
</gene>
<sequence>MLCKLLKLSIHGAKGIQPHLKKGLVLLLCTVSLTGCSVRGQNTSAAQNTNDSVSDTLTNETGSDASSGSSDTPASANDLLESADLYGTVQDFQDGVFQVTEAQVQSNMIQEAAPGAESADDTVTVRYGENCVFQTASINISTEQMTLENAQASDVKQSTYIAVYGQAQSGGEISADQIYIIRME</sequence>
<feature type="region of interest" description="Disordered" evidence="1">
    <location>
        <begin position="42"/>
        <end position="76"/>
    </location>
</feature>
<accession>A0A9D1F322</accession>
<evidence type="ECO:0000256" key="1">
    <source>
        <dbReference type="SAM" id="MobiDB-lite"/>
    </source>
</evidence>
<reference evidence="2" key="1">
    <citation type="submission" date="2020-10" db="EMBL/GenBank/DDBJ databases">
        <authorList>
            <person name="Gilroy R."/>
        </authorList>
    </citation>
    <scope>NUCLEOTIDE SEQUENCE</scope>
    <source>
        <strain evidence="2">CHK178-757</strain>
    </source>
</reference>
<feature type="compositionally biased region" description="Low complexity" evidence="1">
    <location>
        <begin position="61"/>
        <end position="75"/>
    </location>
</feature>
<name>A0A9D1F322_9FIRM</name>
<reference evidence="2" key="2">
    <citation type="journal article" date="2021" name="PeerJ">
        <title>Extensive microbial diversity within the chicken gut microbiome revealed by metagenomics and culture.</title>
        <authorList>
            <person name="Gilroy R."/>
            <person name="Ravi A."/>
            <person name="Getino M."/>
            <person name="Pursley I."/>
            <person name="Horton D.L."/>
            <person name="Alikhan N.F."/>
            <person name="Baker D."/>
            <person name="Gharbi K."/>
            <person name="Hall N."/>
            <person name="Watson M."/>
            <person name="Adriaenssens E.M."/>
            <person name="Foster-Nyarko E."/>
            <person name="Jarju S."/>
            <person name="Secka A."/>
            <person name="Antonio M."/>
            <person name="Oren A."/>
            <person name="Chaudhuri R.R."/>
            <person name="La Ragione R."/>
            <person name="Hildebrand F."/>
            <person name="Pallen M.J."/>
        </authorList>
    </citation>
    <scope>NUCLEOTIDE SEQUENCE</scope>
    <source>
        <strain evidence="2">CHK178-757</strain>
    </source>
</reference>
<protein>
    <submittedName>
        <fullName evidence="2">Uncharacterized protein</fullName>
    </submittedName>
</protein>
<evidence type="ECO:0000313" key="2">
    <source>
        <dbReference type="EMBL" id="HIS46626.1"/>
    </source>
</evidence>
<organism evidence="2 3">
    <name type="scientific">Candidatus Scybalocola faecigallinarum</name>
    <dbReference type="NCBI Taxonomy" id="2840941"/>
    <lineage>
        <taxon>Bacteria</taxon>
        <taxon>Bacillati</taxon>
        <taxon>Bacillota</taxon>
        <taxon>Clostridia</taxon>
        <taxon>Lachnospirales</taxon>
        <taxon>Lachnospiraceae</taxon>
        <taxon>Lachnospiraceae incertae sedis</taxon>
        <taxon>Candidatus Scybalocola (ex Gilroy et al. 2021)</taxon>
    </lineage>
</organism>
<comment type="caution">
    <text evidence="2">The sequence shown here is derived from an EMBL/GenBank/DDBJ whole genome shotgun (WGS) entry which is preliminary data.</text>
</comment>
<evidence type="ECO:0000313" key="3">
    <source>
        <dbReference type="Proteomes" id="UP000823927"/>
    </source>
</evidence>
<dbReference type="EMBL" id="DVIT01000014">
    <property type="protein sequence ID" value="HIS46626.1"/>
    <property type="molecule type" value="Genomic_DNA"/>
</dbReference>
<proteinExistence type="predicted"/>